<sequence>MFYPLHCPMPSSSIHPLEPGGRSSGNLSSSNEPTGSDILREGSDIFLCSLYNFLFRFVSSA</sequence>
<evidence type="ECO:0000256" key="1">
    <source>
        <dbReference type="SAM" id="MobiDB-lite"/>
    </source>
</evidence>
<organism evidence="2 3">
    <name type="scientific">Ascaris lumbricoides</name>
    <name type="common">Giant roundworm</name>
    <dbReference type="NCBI Taxonomy" id="6252"/>
    <lineage>
        <taxon>Eukaryota</taxon>
        <taxon>Metazoa</taxon>
        <taxon>Ecdysozoa</taxon>
        <taxon>Nematoda</taxon>
        <taxon>Chromadorea</taxon>
        <taxon>Rhabditida</taxon>
        <taxon>Spirurina</taxon>
        <taxon>Ascaridomorpha</taxon>
        <taxon>Ascaridoidea</taxon>
        <taxon>Ascarididae</taxon>
        <taxon>Ascaris</taxon>
    </lineage>
</organism>
<accession>A0A0M3IRD6</accession>
<evidence type="ECO:0000313" key="3">
    <source>
        <dbReference type="WBParaSite" id="ALUE_0002131401-mRNA-1"/>
    </source>
</evidence>
<name>A0A0M3IRD6_ASCLU</name>
<dbReference type="AlphaFoldDB" id="A0A0M3IRD6"/>
<protein>
    <submittedName>
        <fullName evidence="3">Ovule protein</fullName>
    </submittedName>
</protein>
<dbReference type="WBParaSite" id="ALUE_0002131401-mRNA-1">
    <property type="protein sequence ID" value="ALUE_0002131401-mRNA-1"/>
    <property type="gene ID" value="ALUE_0002131401"/>
</dbReference>
<evidence type="ECO:0000313" key="2">
    <source>
        <dbReference type="Proteomes" id="UP000036681"/>
    </source>
</evidence>
<keyword evidence="2" id="KW-1185">Reference proteome</keyword>
<proteinExistence type="predicted"/>
<feature type="region of interest" description="Disordered" evidence="1">
    <location>
        <begin position="1"/>
        <end position="35"/>
    </location>
</feature>
<dbReference type="Proteomes" id="UP000036681">
    <property type="component" value="Unplaced"/>
</dbReference>
<reference evidence="3" key="1">
    <citation type="submission" date="2017-02" db="UniProtKB">
        <authorList>
            <consortium name="WormBaseParasite"/>
        </authorList>
    </citation>
    <scope>IDENTIFICATION</scope>
</reference>
<feature type="compositionally biased region" description="Low complexity" evidence="1">
    <location>
        <begin position="20"/>
        <end position="31"/>
    </location>
</feature>